<keyword evidence="4" id="KW-1185">Reference proteome</keyword>
<protein>
    <recommendedName>
        <fullName evidence="2">FAR1 domain-containing protein</fullName>
    </recommendedName>
</protein>
<organism evidence="3 4">
    <name type="scientific">Triticum turgidum subsp. durum</name>
    <name type="common">Durum wheat</name>
    <name type="synonym">Triticum durum</name>
    <dbReference type="NCBI Taxonomy" id="4567"/>
    <lineage>
        <taxon>Eukaryota</taxon>
        <taxon>Viridiplantae</taxon>
        <taxon>Streptophyta</taxon>
        <taxon>Embryophyta</taxon>
        <taxon>Tracheophyta</taxon>
        <taxon>Spermatophyta</taxon>
        <taxon>Magnoliopsida</taxon>
        <taxon>Liliopsida</taxon>
        <taxon>Poales</taxon>
        <taxon>Poaceae</taxon>
        <taxon>BOP clade</taxon>
        <taxon>Pooideae</taxon>
        <taxon>Triticodae</taxon>
        <taxon>Triticeae</taxon>
        <taxon>Triticinae</taxon>
        <taxon>Triticum</taxon>
    </lineage>
</organism>
<dbReference type="Proteomes" id="UP000324705">
    <property type="component" value="Chromosome 4B"/>
</dbReference>
<dbReference type="PANTHER" id="PTHR46328:SF30">
    <property type="entry name" value="OS04G0641500 PROTEIN"/>
    <property type="match status" value="1"/>
</dbReference>
<sequence length="279" mass="30948">MIDLNEEPNDMDIGDPVNSTQQAAQNPELTGDSPTPHIVQNATALVAKTVETDEQAPAAQESETDGHTLDGTDAAGDTSVTVGNGLTGFGAENDEEAWSQLKEPHVGMRFDTLEGAKEHYNAYALQIRFSIKMNTSRKAVKTGVLIKQQFVCNKFRKPEADDGGAEKILVLDDIVEQTKDDDEDEDIVFLDDDNKTKKRSKKRKRDKIVQTGCKAKMVVKLIDGRWEVIYFVGEHNHPLVDKPSLTKYLRSHQGIPPEEKAFLTHLHNCNLTTVLFACS</sequence>
<dbReference type="Gramene" id="TRITD4Bv1G073490.1">
    <property type="protein sequence ID" value="TRITD4Bv1G073490.1"/>
    <property type="gene ID" value="TRITD4Bv1G073490"/>
</dbReference>
<evidence type="ECO:0000313" key="4">
    <source>
        <dbReference type="Proteomes" id="UP000324705"/>
    </source>
</evidence>
<accession>A0A9R0T0H8</accession>
<feature type="region of interest" description="Disordered" evidence="1">
    <location>
        <begin position="1"/>
        <end position="91"/>
    </location>
</feature>
<evidence type="ECO:0000256" key="1">
    <source>
        <dbReference type="SAM" id="MobiDB-lite"/>
    </source>
</evidence>
<proteinExistence type="predicted"/>
<dbReference type="AlphaFoldDB" id="A0A9R0T0H8"/>
<dbReference type="OMA" id="PNDMDIG"/>
<dbReference type="InterPro" id="IPR004330">
    <property type="entry name" value="FAR1_DNA_bnd_dom"/>
</dbReference>
<name>A0A9R0T0H8_TRITD</name>
<reference evidence="3 4" key="1">
    <citation type="submission" date="2017-09" db="EMBL/GenBank/DDBJ databases">
        <authorList>
            <consortium name="International Durum Wheat Genome Sequencing Consortium (IDWGSC)"/>
            <person name="Milanesi L."/>
        </authorList>
    </citation>
    <scope>NUCLEOTIDE SEQUENCE [LARGE SCALE GENOMIC DNA]</scope>
    <source>
        <strain evidence="4">cv. Svevo</strain>
    </source>
</reference>
<feature type="compositionally biased region" description="Acidic residues" evidence="1">
    <location>
        <begin position="1"/>
        <end position="13"/>
    </location>
</feature>
<gene>
    <name evidence="3" type="ORF">TRITD_4Bv1G073490</name>
</gene>
<evidence type="ECO:0000259" key="2">
    <source>
        <dbReference type="Pfam" id="PF03101"/>
    </source>
</evidence>
<dbReference type="Pfam" id="PF03101">
    <property type="entry name" value="FAR1"/>
    <property type="match status" value="1"/>
</dbReference>
<feature type="domain" description="FAR1" evidence="2">
    <location>
        <begin position="195"/>
        <end position="240"/>
    </location>
</feature>
<dbReference type="EMBL" id="LT934118">
    <property type="protein sequence ID" value="VAI04913.1"/>
    <property type="molecule type" value="Genomic_DNA"/>
</dbReference>
<dbReference type="PANTHER" id="PTHR46328">
    <property type="entry name" value="FAR-RED IMPAIRED RESPONSIVE (FAR1) FAMILY PROTEIN-RELATED"/>
    <property type="match status" value="1"/>
</dbReference>
<evidence type="ECO:0000313" key="3">
    <source>
        <dbReference type="EMBL" id="VAI04913.1"/>
    </source>
</evidence>
<feature type="compositionally biased region" description="Polar residues" evidence="1">
    <location>
        <begin position="17"/>
        <end position="28"/>
    </location>
</feature>